<comment type="caution">
    <text evidence="2">The sequence shown here is derived from an EMBL/GenBank/DDBJ whole genome shotgun (WGS) entry which is preliminary data.</text>
</comment>
<gene>
    <name evidence="2" type="ORF">THAOC_23642</name>
</gene>
<evidence type="ECO:0000256" key="1">
    <source>
        <dbReference type="SAM" id="MobiDB-lite"/>
    </source>
</evidence>
<sequence>MAGIDGYRTYIAPKFDRMTRMLSFFRSVPAGCAMRWRKMRPHDRDARFAVLERLAANLGLRAAGGPAAGGAAPGGTSRPAEATGERKQEANDAGCKRKLKQDALSHHGGNWHPHRHKCGPTLGYLSRRSIAAKVLSKKSKKGYVLSDENCLHCEMPLMTIDGSRNECKTCPAIKKWVKRQLEACKATEEDEGRLEMREQEDSSNDRLDGSGLEEFREECGDNVIVEHIYDNENYE</sequence>
<name>K0RVJ3_THAOC</name>
<accession>K0RVJ3</accession>
<protein>
    <submittedName>
        <fullName evidence="2">Uncharacterized protein</fullName>
    </submittedName>
</protein>
<proteinExistence type="predicted"/>
<reference evidence="2 3" key="1">
    <citation type="journal article" date="2012" name="Genome Biol.">
        <title>Genome and low-iron response of an oceanic diatom adapted to chronic iron limitation.</title>
        <authorList>
            <person name="Lommer M."/>
            <person name="Specht M."/>
            <person name="Roy A.S."/>
            <person name="Kraemer L."/>
            <person name="Andreson R."/>
            <person name="Gutowska M.A."/>
            <person name="Wolf J."/>
            <person name="Bergner S.V."/>
            <person name="Schilhabel M.B."/>
            <person name="Klostermeier U.C."/>
            <person name="Beiko R.G."/>
            <person name="Rosenstiel P."/>
            <person name="Hippler M."/>
            <person name="Laroche J."/>
        </authorList>
    </citation>
    <scope>NUCLEOTIDE SEQUENCE [LARGE SCALE GENOMIC DNA]</scope>
    <source>
        <strain evidence="2 3">CCMP1005</strain>
    </source>
</reference>
<dbReference type="EMBL" id="AGNL01031346">
    <property type="protein sequence ID" value="EJK56464.1"/>
    <property type="molecule type" value="Genomic_DNA"/>
</dbReference>
<feature type="region of interest" description="Disordered" evidence="1">
    <location>
        <begin position="65"/>
        <end position="96"/>
    </location>
</feature>
<dbReference type="eggNOG" id="ENOG502QZ6S">
    <property type="taxonomic scope" value="Eukaryota"/>
</dbReference>
<feature type="non-terminal residue" evidence="2">
    <location>
        <position position="235"/>
    </location>
</feature>
<dbReference type="Proteomes" id="UP000266841">
    <property type="component" value="Unassembled WGS sequence"/>
</dbReference>
<feature type="region of interest" description="Disordered" evidence="1">
    <location>
        <begin position="192"/>
        <end position="211"/>
    </location>
</feature>
<keyword evidence="3" id="KW-1185">Reference proteome</keyword>
<evidence type="ECO:0000313" key="3">
    <source>
        <dbReference type="Proteomes" id="UP000266841"/>
    </source>
</evidence>
<organism evidence="2 3">
    <name type="scientific">Thalassiosira oceanica</name>
    <name type="common">Marine diatom</name>
    <dbReference type="NCBI Taxonomy" id="159749"/>
    <lineage>
        <taxon>Eukaryota</taxon>
        <taxon>Sar</taxon>
        <taxon>Stramenopiles</taxon>
        <taxon>Ochrophyta</taxon>
        <taxon>Bacillariophyta</taxon>
        <taxon>Coscinodiscophyceae</taxon>
        <taxon>Thalassiosirophycidae</taxon>
        <taxon>Thalassiosirales</taxon>
        <taxon>Thalassiosiraceae</taxon>
        <taxon>Thalassiosira</taxon>
    </lineage>
</organism>
<dbReference type="AlphaFoldDB" id="K0RVJ3"/>
<evidence type="ECO:0000313" key="2">
    <source>
        <dbReference type="EMBL" id="EJK56464.1"/>
    </source>
</evidence>